<name>A0ABP3T1F7_9ACTN</name>
<proteinExistence type="predicted"/>
<evidence type="ECO:0000313" key="2">
    <source>
        <dbReference type="Proteomes" id="UP001500724"/>
    </source>
</evidence>
<dbReference type="Proteomes" id="UP001500724">
    <property type="component" value="Unassembled WGS sequence"/>
</dbReference>
<evidence type="ECO:0008006" key="3">
    <source>
        <dbReference type="Google" id="ProtNLM"/>
    </source>
</evidence>
<gene>
    <name evidence="1" type="ORF">GCM10009535_55710</name>
</gene>
<evidence type="ECO:0000313" key="1">
    <source>
        <dbReference type="EMBL" id="GAA0668658.1"/>
    </source>
</evidence>
<protein>
    <recommendedName>
        <fullName evidence="3">NUDIX hydrolase</fullName>
    </recommendedName>
</protein>
<accession>A0ABP3T1F7</accession>
<sequence>MSDARRTLRTLFSLNSLGRLGMALQEGRVRTAVLLRQEEHHGPGVLLLPEQGPTPREEPW</sequence>
<comment type="caution">
    <text evidence="1">The sequence shown here is derived from an EMBL/GenBank/DDBJ whole genome shotgun (WGS) entry which is preliminary data.</text>
</comment>
<organism evidence="1 2">
    <name type="scientific">Streptomyces thermocarboxydovorans</name>
    <dbReference type="NCBI Taxonomy" id="59298"/>
    <lineage>
        <taxon>Bacteria</taxon>
        <taxon>Bacillati</taxon>
        <taxon>Actinomycetota</taxon>
        <taxon>Actinomycetes</taxon>
        <taxon>Kitasatosporales</taxon>
        <taxon>Streptomycetaceae</taxon>
        <taxon>Streptomyces</taxon>
    </lineage>
</organism>
<reference evidence="2" key="1">
    <citation type="journal article" date="2019" name="Int. J. Syst. Evol. Microbiol.">
        <title>The Global Catalogue of Microorganisms (GCM) 10K type strain sequencing project: providing services to taxonomists for standard genome sequencing and annotation.</title>
        <authorList>
            <consortium name="The Broad Institute Genomics Platform"/>
            <consortium name="The Broad Institute Genome Sequencing Center for Infectious Disease"/>
            <person name="Wu L."/>
            <person name="Ma J."/>
        </authorList>
    </citation>
    <scope>NUCLEOTIDE SEQUENCE [LARGE SCALE GENOMIC DNA]</scope>
    <source>
        <strain evidence="2">JCM 10367</strain>
    </source>
</reference>
<dbReference type="EMBL" id="BAAAGU010000081">
    <property type="protein sequence ID" value="GAA0668658.1"/>
    <property type="molecule type" value="Genomic_DNA"/>
</dbReference>
<keyword evidence="2" id="KW-1185">Reference proteome</keyword>